<dbReference type="InterPro" id="IPR037185">
    <property type="entry name" value="EmrE-like"/>
</dbReference>
<keyword evidence="3 6" id="KW-0812">Transmembrane</keyword>
<dbReference type="PANTHER" id="PTHR32322:SF2">
    <property type="entry name" value="EAMA DOMAIN-CONTAINING PROTEIN"/>
    <property type="match status" value="1"/>
</dbReference>
<protein>
    <recommendedName>
        <fullName evidence="7">EamA domain-containing protein</fullName>
    </recommendedName>
</protein>
<evidence type="ECO:0000259" key="7">
    <source>
        <dbReference type="Pfam" id="PF00892"/>
    </source>
</evidence>
<evidence type="ECO:0000313" key="8">
    <source>
        <dbReference type="EMBL" id="KFL37355.1"/>
    </source>
</evidence>
<dbReference type="Gene3D" id="1.10.3730.20">
    <property type="match status" value="1"/>
</dbReference>
<feature type="transmembrane region" description="Helical" evidence="6">
    <location>
        <begin position="260"/>
        <end position="277"/>
    </location>
</feature>
<dbReference type="PANTHER" id="PTHR32322">
    <property type="entry name" value="INNER MEMBRANE TRANSPORTER"/>
    <property type="match status" value="1"/>
</dbReference>
<feature type="transmembrane region" description="Helical" evidence="6">
    <location>
        <begin position="205"/>
        <end position="223"/>
    </location>
</feature>
<feature type="transmembrane region" description="Helical" evidence="6">
    <location>
        <begin position="34"/>
        <end position="52"/>
    </location>
</feature>
<feature type="transmembrane region" description="Helical" evidence="6">
    <location>
        <begin position="88"/>
        <end position="105"/>
    </location>
</feature>
<dbReference type="Proteomes" id="UP000029085">
    <property type="component" value="Unassembled WGS sequence"/>
</dbReference>
<comment type="caution">
    <text evidence="8">The sequence shown here is derived from an EMBL/GenBank/DDBJ whole genome shotgun (WGS) entry which is preliminary data.</text>
</comment>
<feature type="transmembrane region" description="Helical" evidence="6">
    <location>
        <begin position="117"/>
        <end position="136"/>
    </location>
</feature>
<feature type="transmembrane region" description="Helical" evidence="6">
    <location>
        <begin position="173"/>
        <end position="193"/>
    </location>
</feature>
<comment type="similarity">
    <text evidence="2">Belongs to the EamA transporter family.</text>
</comment>
<feature type="transmembrane region" description="Helical" evidence="6">
    <location>
        <begin position="142"/>
        <end position="161"/>
    </location>
</feature>
<dbReference type="InterPro" id="IPR050638">
    <property type="entry name" value="AA-Vitamin_Transporters"/>
</dbReference>
<dbReference type="STRING" id="1121014.N788_10165"/>
<dbReference type="PATRIC" id="fig|1121014.3.peg.792"/>
<evidence type="ECO:0000256" key="2">
    <source>
        <dbReference type="ARBA" id="ARBA00007362"/>
    </source>
</evidence>
<evidence type="ECO:0000256" key="4">
    <source>
        <dbReference type="ARBA" id="ARBA00022989"/>
    </source>
</evidence>
<dbReference type="SUPFAM" id="SSF103481">
    <property type="entry name" value="Multidrug resistance efflux transporter EmrE"/>
    <property type="match status" value="2"/>
</dbReference>
<feature type="domain" description="EamA" evidence="7">
    <location>
        <begin position="144"/>
        <end position="275"/>
    </location>
</feature>
<evidence type="ECO:0000256" key="5">
    <source>
        <dbReference type="ARBA" id="ARBA00023136"/>
    </source>
</evidence>
<feature type="transmembrane region" description="Helical" evidence="6">
    <location>
        <begin position="64"/>
        <end position="82"/>
    </location>
</feature>
<dbReference type="Pfam" id="PF00892">
    <property type="entry name" value="EamA"/>
    <property type="match status" value="2"/>
</dbReference>
<dbReference type="AlphaFoldDB" id="A0A087MKF2"/>
<keyword evidence="9" id="KW-1185">Reference proteome</keyword>
<comment type="subcellular location">
    <subcellularLocation>
        <location evidence="1">Membrane</location>
        <topology evidence="1">Multi-pass membrane protein</topology>
    </subcellularLocation>
</comment>
<evidence type="ECO:0000256" key="3">
    <source>
        <dbReference type="ARBA" id="ARBA00022692"/>
    </source>
</evidence>
<evidence type="ECO:0000313" key="9">
    <source>
        <dbReference type="Proteomes" id="UP000029085"/>
    </source>
</evidence>
<reference evidence="9" key="1">
    <citation type="submission" date="2013-08" db="EMBL/GenBank/DDBJ databases">
        <title>Genome sequencing of Arenimonas donghaensis.</title>
        <authorList>
            <person name="Chen F."/>
            <person name="Wang G."/>
        </authorList>
    </citation>
    <scope>NUCLEOTIDE SEQUENCE [LARGE SCALE GENOMIC DNA]</scope>
    <source>
        <strain evidence="9">HO3-R19</strain>
    </source>
</reference>
<organism evidence="8 9">
    <name type="scientific">Arenimonas donghaensis DSM 18148 = HO3-R19</name>
    <dbReference type="NCBI Taxonomy" id="1121014"/>
    <lineage>
        <taxon>Bacteria</taxon>
        <taxon>Pseudomonadati</taxon>
        <taxon>Pseudomonadota</taxon>
        <taxon>Gammaproteobacteria</taxon>
        <taxon>Lysobacterales</taxon>
        <taxon>Lysobacteraceae</taxon>
        <taxon>Arenimonas</taxon>
    </lineage>
</organism>
<dbReference type="RefSeq" id="WP_051924341.1">
    <property type="nucleotide sequence ID" value="NZ_AVCJ01000004.1"/>
</dbReference>
<dbReference type="InterPro" id="IPR000620">
    <property type="entry name" value="EamA_dom"/>
</dbReference>
<feature type="domain" description="EamA" evidence="7">
    <location>
        <begin position="9"/>
        <end position="133"/>
    </location>
</feature>
<name>A0A087MKF2_9GAMM</name>
<gene>
    <name evidence="8" type="ORF">N788_10165</name>
</gene>
<feature type="transmembrane region" description="Helical" evidence="6">
    <location>
        <begin position="235"/>
        <end position="254"/>
    </location>
</feature>
<sequence length="312" mass="32082">MKRAIDIGLTALAPAIWGTTYIVTTELLPGGDPLTIAVLRALPAGLLLLLLVRRLPPPSQLGRVFLLGALNFAIFWACLFVATYRLPGGIAATVGAIQPLIVVLLARKALDEPIRAVAVAAALAGLVGVTMLVLGPDAGLDPLGLGAGLAGAASMAAGTVYSRKWRGDTPLLAFTAWQLAAGGLLLLPAAFWFGAPLPPMTPGSLAGLGWLSVIGAALSYVLWFNGIGRLAPSTVSAMGFLSPLVAVTAGWWLLGEALNPLQVAGAVLVLSSVWAATRPASPTRAMGASSSARLAVLEFKDDKVSRIAEDRT</sequence>
<keyword evidence="5 6" id="KW-0472">Membrane</keyword>
<accession>A0A087MKF2</accession>
<evidence type="ECO:0000256" key="1">
    <source>
        <dbReference type="ARBA" id="ARBA00004141"/>
    </source>
</evidence>
<keyword evidence="4 6" id="KW-1133">Transmembrane helix</keyword>
<dbReference type="EMBL" id="AVCJ01000004">
    <property type="protein sequence ID" value="KFL37355.1"/>
    <property type="molecule type" value="Genomic_DNA"/>
</dbReference>
<dbReference type="OrthoDB" id="5430053at2"/>
<evidence type="ECO:0000256" key="6">
    <source>
        <dbReference type="SAM" id="Phobius"/>
    </source>
</evidence>
<proteinExistence type="inferred from homology"/>
<reference evidence="8 9" key="2">
    <citation type="journal article" date="2015" name="Stand. Genomic Sci.">
        <title>High quality draft genomic sequence of Arenimonas donghaensis DSM 18148(T).</title>
        <authorList>
            <person name="Chen F."/>
            <person name="Wang H."/>
            <person name="Cao Y."/>
            <person name="Li X."/>
            <person name="Wang G."/>
        </authorList>
    </citation>
    <scope>NUCLEOTIDE SEQUENCE [LARGE SCALE GENOMIC DNA]</scope>
    <source>
        <strain evidence="8 9">HO3-R19</strain>
    </source>
</reference>
<dbReference type="GO" id="GO:0016020">
    <property type="term" value="C:membrane"/>
    <property type="evidence" value="ECO:0007669"/>
    <property type="project" value="UniProtKB-SubCell"/>
</dbReference>